<dbReference type="Gene3D" id="2.130.10.10">
    <property type="entry name" value="YVTN repeat-like/Quinoprotein amine dehydrogenase"/>
    <property type="match status" value="1"/>
</dbReference>
<dbReference type="AlphaFoldDB" id="A0A5J4V4Z7"/>
<dbReference type="InterPro" id="IPR036322">
    <property type="entry name" value="WD40_repeat_dom_sf"/>
</dbReference>
<dbReference type="SUPFAM" id="SSF50978">
    <property type="entry name" value="WD40 repeat-like"/>
    <property type="match status" value="1"/>
</dbReference>
<evidence type="ECO:0000313" key="1">
    <source>
        <dbReference type="EMBL" id="KAA6377869.1"/>
    </source>
</evidence>
<gene>
    <name evidence="1" type="ORF">EZS28_026605</name>
</gene>
<protein>
    <submittedName>
        <fullName evidence="1">Uncharacterized protein</fullName>
    </submittedName>
</protein>
<organism evidence="1 2">
    <name type="scientific">Streblomastix strix</name>
    <dbReference type="NCBI Taxonomy" id="222440"/>
    <lineage>
        <taxon>Eukaryota</taxon>
        <taxon>Metamonada</taxon>
        <taxon>Preaxostyla</taxon>
        <taxon>Oxymonadida</taxon>
        <taxon>Streblomastigidae</taxon>
        <taxon>Streblomastix</taxon>
    </lineage>
</organism>
<evidence type="ECO:0000313" key="2">
    <source>
        <dbReference type="Proteomes" id="UP000324800"/>
    </source>
</evidence>
<dbReference type="InterPro" id="IPR015943">
    <property type="entry name" value="WD40/YVTN_repeat-like_dom_sf"/>
</dbReference>
<proteinExistence type="predicted"/>
<comment type="caution">
    <text evidence="1">The sequence shown here is derived from an EMBL/GenBank/DDBJ whole genome shotgun (WGS) entry which is preliminary data.</text>
</comment>
<sequence>MASACLLTVGSDIRVWDPRRKSPFLFSSQNHHIKPLSCFSFNQAVEAIVSGGDDNRIIFTDLSNRIISTIENSCPVISLAQTSKGRYLVCNGMNISEREPAKHVIRLFDNKSDKQGQSGTHLKIELKGPQSMITQLAFCLQDKVIICGTQTGELLFYLLTKLGKKLECQSDKAKSNT</sequence>
<name>A0A5J4V4Z7_9EUKA</name>
<accession>A0A5J4V4Z7</accession>
<reference evidence="1 2" key="1">
    <citation type="submission" date="2019-03" db="EMBL/GenBank/DDBJ databases">
        <title>Single cell metagenomics reveals metabolic interactions within the superorganism composed of flagellate Streblomastix strix and complex community of Bacteroidetes bacteria on its surface.</title>
        <authorList>
            <person name="Treitli S.C."/>
            <person name="Kolisko M."/>
            <person name="Husnik F."/>
            <person name="Keeling P."/>
            <person name="Hampl V."/>
        </authorList>
    </citation>
    <scope>NUCLEOTIDE SEQUENCE [LARGE SCALE GENOMIC DNA]</scope>
    <source>
        <strain evidence="1">ST1C</strain>
    </source>
</reference>
<dbReference type="Proteomes" id="UP000324800">
    <property type="component" value="Unassembled WGS sequence"/>
</dbReference>
<dbReference type="EMBL" id="SNRW01009521">
    <property type="protein sequence ID" value="KAA6377869.1"/>
    <property type="molecule type" value="Genomic_DNA"/>
</dbReference>